<accession>A0A834TFN1</accession>
<dbReference type="Proteomes" id="UP000634136">
    <property type="component" value="Unassembled WGS sequence"/>
</dbReference>
<dbReference type="GO" id="GO:0008168">
    <property type="term" value="F:methyltransferase activity"/>
    <property type="evidence" value="ECO:0007669"/>
    <property type="project" value="UniProtKB-KW"/>
</dbReference>
<dbReference type="EMBL" id="JAAIUW010000008">
    <property type="protein sequence ID" value="KAF7820149.1"/>
    <property type="molecule type" value="Genomic_DNA"/>
</dbReference>
<evidence type="ECO:0000313" key="1">
    <source>
        <dbReference type="EMBL" id="KAF7820149.1"/>
    </source>
</evidence>
<sequence length="234" mass="26710">MSSHNMKKLPLMGELSLLLDAAGSALSNNPARSKFSELLNFYHFQYKSERKAASLNFALVWLFPSMHPDMLSPCPCPLERHGATFPWALEGPIIVMDTLVKQSIFVGSELLSTPFMRAAVAFMYQSTLLALGLNPSHGLLTKPWQIILFFDNCSNSLFLFFRSLKSLQNISLLEIHYIVSLKDEYPDLFPGHYLVQYEFPAAFHLPRLQHFASQQWRDDLLELQKLHSPRSAHL</sequence>
<proteinExistence type="predicted"/>
<keyword evidence="2" id="KW-1185">Reference proteome</keyword>
<protein>
    <submittedName>
        <fullName evidence="1">Putative lysine-specific demethylase ELF6</fullName>
    </submittedName>
</protein>
<name>A0A834TFN1_9FABA</name>
<organism evidence="1 2">
    <name type="scientific">Senna tora</name>
    <dbReference type="NCBI Taxonomy" id="362788"/>
    <lineage>
        <taxon>Eukaryota</taxon>
        <taxon>Viridiplantae</taxon>
        <taxon>Streptophyta</taxon>
        <taxon>Embryophyta</taxon>
        <taxon>Tracheophyta</taxon>
        <taxon>Spermatophyta</taxon>
        <taxon>Magnoliopsida</taxon>
        <taxon>eudicotyledons</taxon>
        <taxon>Gunneridae</taxon>
        <taxon>Pentapetalae</taxon>
        <taxon>rosids</taxon>
        <taxon>fabids</taxon>
        <taxon>Fabales</taxon>
        <taxon>Fabaceae</taxon>
        <taxon>Caesalpinioideae</taxon>
        <taxon>Cassia clade</taxon>
        <taxon>Senna</taxon>
    </lineage>
</organism>
<gene>
    <name evidence="1" type="ORF">G2W53_025604</name>
</gene>
<keyword evidence="1" id="KW-0808">Transferase</keyword>
<keyword evidence="1" id="KW-0489">Methyltransferase</keyword>
<dbReference type="AlphaFoldDB" id="A0A834TFN1"/>
<evidence type="ECO:0000313" key="2">
    <source>
        <dbReference type="Proteomes" id="UP000634136"/>
    </source>
</evidence>
<dbReference type="GO" id="GO:0032259">
    <property type="term" value="P:methylation"/>
    <property type="evidence" value="ECO:0007669"/>
    <property type="project" value="UniProtKB-KW"/>
</dbReference>
<comment type="caution">
    <text evidence="1">The sequence shown here is derived from an EMBL/GenBank/DDBJ whole genome shotgun (WGS) entry which is preliminary data.</text>
</comment>
<reference evidence="1" key="1">
    <citation type="submission" date="2020-09" db="EMBL/GenBank/DDBJ databases">
        <title>Genome-Enabled Discovery of Anthraquinone Biosynthesis in Senna tora.</title>
        <authorList>
            <person name="Kang S.-H."/>
            <person name="Pandey R.P."/>
            <person name="Lee C.-M."/>
            <person name="Sim J.-S."/>
            <person name="Jeong J.-T."/>
            <person name="Choi B.-S."/>
            <person name="Jung M."/>
            <person name="Ginzburg D."/>
            <person name="Zhao K."/>
            <person name="Won S.Y."/>
            <person name="Oh T.-J."/>
            <person name="Yu Y."/>
            <person name="Kim N.-H."/>
            <person name="Lee O.R."/>
            <person name="Lee T.-H."/>
            <person name="Bashyal P."/>
            <person name="Kim T.-S."/>
            <person name="Lee W.-H."/>
            <person name="Kawkins C."/>
            <person name="Kim C.-K."/>
            <person name="Kim J.S."/>
            <person name="Ahn B.O."/>
            <person name="Rhee S.Y."/>
            <person name="Sohng J.K."/>
        </authorList>
    </citation>
    <scope>NUCLEOTIDE SEQUENCE</scope>
    <source>
        <tissue evidence="1">Leaf</tissue>
    </source>
</reference>